<dbReference type="EMBL" id="RSCL01000001">
    <property type="protein sequence ID" value="RUT10241.1"/>
    <property type="molecule type" value="Genomic_DNA"/>
</dbReference>
<keyword evidence="2" id="KW-0812">Transmembrane</keyword>
<evidence type="ECO:0000313" key="4">
    <source>
        <dbReference type="Proteomes" id="UP000271624"/>
    </source>
</evidence>
<feature type="compositionally biased region" description="Low complexity" evidence="1">
    <location>
        <begin position="368"/>
        <end position="382"/>
    </location>
</feature>
<feature type="compositionally biased region" description="Pro residues" evidence="1">
    <location>
        <begin position="353"/>
        <end position="367"/>
    </location>
</feature>
<keyword evidence="2" id="KW-0472">Membrane</keyword>
<comment type="caution">
    <text evidence="3">The sequence shown here is derived from an EMBL/GenBank/DDBJ whole genome shotgun (WGS) entry which is preliminary data.</text>
</comment>
<sequence>MPESVADKTPMPITIRRRHIDPPGLWIVIVIGSVVLHSLVLWLMFTSKLNIVGRRSNAATPIKIVEVVPTIKAKAKPRVIAQKPKVQPKLQSKPIQVKPEIKTQPVPAQPLQNRTSQPGTIAFTDRIPVKKPANKSPLAQKQRSLPPIKPKLEPKVAIIPKKPVNTEPKKPNIAEQRRLQRLAEQQRLQRLAEQQRQQELAQQRRLQQLAQQQRQQELTEQRRFDQLVQQQRTQELAEQRRLQKLAQQQRTQELAEQRRFDQLVQQQRTQELAEQRRFDQLVQQQRTQELAEQRRLQKLAQQQRQQQIDAQRRTEDVVRNQAKLPVNTAPVEISGNPDTPFSRPTPIATPTEAPAPRPTVKPTPTQKPTPTSTPATTTADSTSVQGGFILANLLPVDEEAQKGLNAGTTRLVVNPKLQETTNTPKKLPVLNEQDKKLVTQPIKCGVLLSIDASGNIFSPREGFPGIKASSDVPGTGDLCQRYVDEYFKLNKENIRISPGRDIDGIPSAGQLFRHITIQPAAPENKNPS</sequence>
<dbReference type="AlphaFoldDB" id="A0A433VVX1"/>
<reference evidence="3" key="2">
    <citation type="journal article" date="2019" name="Genome Biol. Evol.">
        <title>Day and night: Metabolic profiles and evolutionary relationships of six axenic non-marine cyanobacteria.</title>
        <authorList>
            <person name="Will S.E."/>
            <person name="Henke P."/>
            <person name="Boedeker C."/>
            <person name="Huang S."/>
            <person name="Brinkmann H."/>
            <person name="Rohde M."/>
            <person name="Jarek M."/>
            <person name="Friedl T."/>
            <person name="Seufert S."/>
            <person name="Schumacher M."/>
            <person name="Overmann J."/>
            <person name="Neumann-Schaal M."/>
            <person name="Petersen J."/>
        </authorList>
    </citation>
    <scope>NUCLEOTIDE SEQUENCE [LARGE SCALE GENOMIC DNA]</scope>
    <source>
        <strain evidence="3">PCC 7102</strain>
    </source>
</reference>
<evidence type="ECO:0000256" key="1">
    <source>
        <dbReference type="SAM" id="MobiDB-lite"/>
    </source>
</evidence>
<protein>
    <submittedName>
        <fullName evidence="3">Uncharacterized protein</fullName>
    </submittedName>
</protein>
<organism evidence="3 4">
    <name type="scientific">Dulcicalothrix desertica PCC 7102</name>
    <dbReference type="NCBI Taxonomy" id="232991"/>
    <lineage>
        <taxon>Bacteria</taxon>
        <taxon>Bacillati</taxon>
        <taxon>Cyanobacteriota</taxon>
        <taxon>Cyanophyceae</taxon>
        <taxon>Nostocales</taxon>
        <taxon>Calotrichaceae</taxon>
        <taxon>Dulcicalothrix</taxon>
    </lineage>
</organism>
<dbReference type="RefSeq" id="WP_127078917.1">
    <property type="nucleotide sequence ID" value="NZ_RSCL01000001.1"/>
</dbReference>
<accession>A0A433VVX1</accession>
<gene>
    <name evidence="3" type="ORF">DSM106972_007360</name>
</gene>
<feature type="transmembrane region" description="Helical" evidence="2">
    <location>
        <begin position="25"/>
        <end position="45"/>
    </location>
</feature>
<keyword evidence="2" id="KW-1133">Transmembrane helix</keyword>
<feature type="region of interest" description="Disordered" evidence="1">
    <location>
        <begin position="131"/>
        <end position="152"/>
    </location>
</feature>
<feature type="region of interest" description="Disordered" evidence="1">
    <location>
        <begin position="307"/>
        <end position="383"/>
    </location>
</feature>
<dbReference type="OrthoDB" id="511366at2"/>
<evidence type="ECO:0000256" key="2">
    <source>
        <dbReference type="SAM" id="Phobius"/>
    </source>
</evidence>
<proteinExistence type="predicted"/>
<keyword evidence="4" id="KW-1185">Reference proteome</keyword>
<evidence type="ECO:0000313" key="3">
    <source>
        <dbReference type="EMBL" id="RUT10241.1"/>
    </source>
</evidence>
<reference evidence="3" key="1">
    <citation type="submission" date="2018-12" db="EMBL/GenBank/DDBJ databases">
        <authorList>
            <person name="Will S."/>
            <person name="Neumann-Schaal M."/>
            <person name="Henke P."/>
        </authorList>
    </citation>
    <scope>NUCLEOTIDE SEQUENCE</scope>
    <source>
        <strain evidence="3">PCC 7102</strain>
    </source>
</reference>
<name>A0A433VVX1_9CYAN</name>
<dbReference type="Proteomes" id="UP000271624">
    <property type="component" value="Unassembled WGS sequence"/>
</dbReference>